<gene>
    <name evidence="1" type="ORF">SPELUC_LOCUS12709</name>
</gene>
<proteinExistence type="predicted"/>
<accession>A0ACA9PW90</accession>
<name>A0ACA9PW90_9GLOM</name>
<dbReference type="Proteomes" id="UP000789366">
    <property type="component" value="Unassembled WGS sequence"/>
</dbReference>
<evidence type="ECO:0000313" key="2">
    <source>
        <dbReference type="Proteomes" id="UP000789366"/>
    </source>
</evidence>
<feature type="non-terminal residue" evidence="1">
    <location>
        <position position="167"/>
    </location>
</feature>
<comment type="caution">
    <text evidence="1">The sequence shown here is derived from an EMBL/GenBank/DDBJ whole genome shotgun (WGS) entry which is preliminary data.</text>
</comment>
<protein>
    <submittedName>
        <fullName evidence="1">4699_t:CDS:1</fullName>
    </submittedName>
</protein>
<sequence length="167" mass="19394">KKNIDLWSSEEYESDVSNVDIAYNFQEDIYDFEEDDNELDSERANLIINHLLTVSAASIKKKKHPPFILGTQNERNKEKIKSVNESPSENESESENNESMTEYEKEIQKTIEFVNDVICNEQLSNTEKARYMAVMYYLRLLFNGKKKIQASEAVAEVVNGRPWLARC</sequence>
<organism evidence="1 2">
    <name type="scientific">Cetraspora pellucida</name>
    <dbReference type="NCBI Taxonomy" id="1433469"/>
    <lineage>
        <taxon>Eukaryota</taxon>
        <taxon>Fungi</taxon>
        <taxon>Fungi incertae sedis</taxon>
        <taxon>Mucoromycota</taxon>
        <taxon>Glomeromycotina</taxon>
        <taxon>Glomeromycetes</taxon>
        <taxon>Diversisporales</taxon>
        <taxon>Gigasporaceae</taxon>
        <taxon>Cetraspora</taxon>
    </lineage>
</organism>
<reference evidence="1" key="1">
    <citation type="submission" date="2021-06" db="EMBL/GenBank/DDBJ databases">
        <authorList>
            <person name="Kallberg Y."/>
            <person name="Tangrot J."/>
            <person name="Rosling A."/>
        </authorList>
    </citation>
    <scope>NUCLEOTIDE SEQUENCE</scope>
    <source>
        <strain evidence="1">28 12/20/2015</strain>
    </source>
</reference>
<feature type="non-terminal residue" evidence="1">
    <location>
        <position position="1"/>
    </location>
</feature>
<evidence type="ECO:0000313" key="1">
    <source>
        <dbReference type="EMBL" id="CAG8725191.1"/>
    </source>
</evidence>
<dbReference type="EMBL" id="CAJVPW010030880">
    <property type="protein sequence ID" value="CAG8725191.1"/>
    <property type="molecule type" value="Genomic_DNA"/>
</dbReference>
<keyword evidence="2" id="KW-1185">Reference proteome</keyword>